<keyword evidence="1" id="KW-1133">Transmembrane helix</keyword>
<evidence type="ECO:0000313" key="3">
    <source>
        <dbReference type="Proteomes" id="UP000290657"/>
    </source>
</evidence>
<keyword evidence="1" id="KW-0472">Membrane</keyword>
<dbReference type="Proteomes" id="UP000290657">
    <property type="component" value="Unassembled WGS sequence"/>
</dbReference>
<dbReference type="AlphaFoldDB" id="A0A4Q0XUY6"/>
<dbReference type="EMBL" id="PDKN01000003">
    <property type="protein sequence ID" value="RXJ57973.1"/>
    <property type="molecule type" value="Genomic_DNA"/>
</dbReference>
<reference evidence="2 3" key="1">
    <citation type="submission" date="2017-10" db="EMBL/GenBank/DDBJ databases">
        <title>Genomics of the genus Arcobacter.</title>
        <authorList>
            <person name="Perez-Cataluna A."/>
            <person name="Figueras M.J."/>
        </authorList>
    </citation>
    <scope>NUCLEOTIDE SEQUENCE [LARGE SCALE GENOMIC DNA]</scope>
    <source>
        <strain evidence="2 3">CECT 8987</strain>
    </source>
</reference>
<evidence type="ECO:0000256" key="1">
    <source>
        <dbReference type="SAM" id="Phobius"/>
    </source>
</evidence>
<dbReference type="OrthoDB" id="5348450at2"/>
<feature type="transmembrane region" description="Helical" evidence="1">
    <location>
        <begin position="53"/>
        <end position="74"/>
    </location>
</feature>
<sequence length="100" mass="11328">MLNKVYTYLRTPETSGRTIGLFRVLFSIIGGLLIAYLGMTLLAFVLPLRIEEAAIISIMFNTFAWAVATTWIALSFTKMQTLLRFLVPLMVFAVLLYVFV</sequence>
<keyword evidence="1" id="KW-0812">Transmembrane</keyword>
<keyword evidence="3" id="KW-1185">Reference proteome</keyword>
<feature type="transmembrane region" description="Helical" evidence="1">
    <location>
        <begin position="21"/>
        <end position="47"/>
    </location>
</feature>
<proteinExistence type="predicted"/>
<accession>A0A4Q0XUY6</accession>
<feature type="transmembrane region" description="Helical" evidence="1">
    <location>
        <begin position="81"/>
        <end position="99"/>
    </location>
</feature>
<evidence type="ECO:0008006" key="4">
    <source>
        <dbReference type="Google" id="ProtNLM"/>
    </source>
</evidence>
<dbReference type="RefSeq" id="WP_128995836.1">
    <property type="nucleotide sequence ID" value="NZ_PDKN01000003.1"/>
</dbReference>
<gene>
    <name evidence="2" type="ORF">CRV04_05565</name>
</gene>
<name>A0A4Q0XUY6_9BACT</name>
<comment type="caution">
    <text evidence="2">The sequence shown here is derived from an EMBL/GenBank/DDBJ whole genome shotgun (WGS) entry which is preliminary data.</text>
</comment>
<protein>
    <recommendedName>
        <fullName evidence="4">DUF3649 domain-containing protein</fullName>
    </recommendedName>
</protein>
<organism evidence="2 3">
    <name type="scientific">Candidatus Marinarcus aquaticus</name>
    <dbReference type="NCBI Taxonomy" id="2044504"/>
    <lineage>
        <taxon>Bacteria</taxon>
        <taxon>Pseudomonadati</taxon>
        <taxon>Campylobacterota</taxon>
        <taxon>Epsilonproteobacteria</taxon>
        <taxon>Campylobacterales</taxon>
        <taxon>Arcobacteraceae</taxon>
        <taxon>Candidatus Marinarcus</taxon>
    </lineage>
</organism>
<evidence type="ECO:0000313" key="2">
    <source>
        <dbReference type="EMBL" id="RXJ57973.1"/>
    </source>
</evidence>